<evidence type="ECO:0000313" key="3">
    <source>
        <dbReference type="Proteomes" id="UP001231189"/>
    </source>
</evidence>
<gene>
    <name evidence="2" type="ORF">QYE76_059136</name>
</gene>
<keyword evidence="3" id="KW-1185">Reference proteome</keyword>
<feature type="region of interest" description="Disordered" evidence="1">
    <location>
        <begin position="84"/>
        <end position="123"/>
    </location>
</feature>
<reference evidence="2" key="1">
    <citation type="submission" date="2023-07" db="EMBL/GenBank/DDBJ databases">
        <title>A chromosome-level genome assembly of Lolium multiflorum.</title>
        <authorList>
            <person name="Chen Y."/>
            <person name="Copetti D."/>
            <person name="Kolliker R."/>
            <person name="Studer B."/>
        </authorList>
    </citation>
    <scope>NUCLEOTIDE SEQUENCE</scope>
    <source>
        <strain evidence="2">02402/16</strain>
        <tissue evidence="2">Leaf</tissue>
    </source>
</reference>
<protein>
    <submittedName>
        <fullName evidence="2">Uncharacterized protein</fullName>
    </submittedName>
</protein>
<comment type="caution">
    <text evidence="2">The sequence shown here is derived from an EMBL/GenBank/DDBJ whole genome shotgun (WGS) entry which is preliminary data.</text>
</comment>
<sequence>MSSYFQRTSEIRDLTSTPKAYATKIFKQLTEPKKWELEQDLLNAMLNNAWGKPDAGTSEIQDFKKGVGEFLDKLICKQKEAVEESDDDRFLDGATSEEVKENEEEDADDDSSGRAAGQAPLPLAGNLSDFVTAAAASEAARGQ</sequence>
<dbReference type="AlphaFoldDB" id="A0AAD8VFK7"/>
<proteinExistence type="predicted"/>
<feature type="compositionally biased region" description="Acidic residues" evidence="1">
    <location>
        <begin position="100"/>
        <end position="110"/>
    </location>
</feature>
<dbReference type="EMBL" id="JAUUTY010000092">
    <property type="protein sequence ID" value="KAK1603243.1"/>
    <property type="molecule type" value="Genomic_DNA"/>
</dbReference>
<evidence type="ECO:0000313" key="2">
    <source>
        <dbReference type="EMBL" id="KAK1603243.1"/>
    </source>
</evidence>
<accession>A0AAD8VFK7</accession>
<dbReference type="Proteomes" id="UP001231189">
    <property type="component" value="Unassembled WGS sequence"/>
</dbReference>
<evidence type="ECO:0000256" key="1">
    <source>
        <dbReference type="SAM" id="MobiDB-lite"/>
    </source>
</evidence>
<organism evidence="2 3">
    <name type="scientific">Lolium multiflorum</name>
    <name type="common">Italian ryegrass</name>
    <name type="synonym">Lolium perenne subsp. multiflorum</name>
    <dbReference type="NCBI Taxonomy" id="4521"/>
    <lineage>
        <taxon>Eukaryota</taxon>
        <taxon>Viridiplantae</taxon>
        <taxon>Streptophyta</taxon>
        <taxon>Embryophyta</taxon>
        <taxon>Tracheophyta</taxon>
        <taxon>Spermatophyta</taxon>
        <taxon>Magnoliopsida</taxon>
        <taxon>Liliopsida</taxon>
        <taxon>Poales</taxon>
        <taxon>Poaceae</taxon>
        <taxon>BOP clade</taxon>
        <taxon>Pooideae</taxon>
        <taxon>Poodae</taxon>
        <taxon>Poeae</taxon>
        <taxon>Poeae Chloroplast Group 2 (Poeae type)</taxon>
        <taxon>Loliodinae</taxon>
        <taxon>Loliinae</taxon>
        <taxon>Lolium</taxon>
    </lineage>
</organism>
<name>A0AAD8VFK7_LOLMU</name>